<evidence type="ECO:0000313" key="4">
    <source>
        <dbReference type="Proteomes" id="UP000009046"/>
    </source>
</evidence>
<reference evidence="2" key="2">
    <citation type="submission" date="2007-04" db="EMBL/GenBank/DDBJ databases">
        <title>The genome of the human body louse.</title>
        <authorList>
            <consortium name="The Human Body Louse Genome Consortium"/>
            <person name="Kirkness E."/>
            <person name="Walenz B."/>
            <person name="Hass B."/>
            <person name="Bruggner R."/>
            <person name="Strausberg R."/>
        </authorList>
    </citation>
    <scope>NUCLEOTIDE SEQUENCE</scope>
    <source>
        <strain evidence="2">USDA</strain>
    </source>
</reference>
<feature type="transmembrane region" description="Helical" evidence="1">
    <location>
        <begin position="84"/>
        <end position="106"/>
    </location>
</feature>
<keyword evidence="1" id="KW-0472">Membrane</keyword>
<dbReference type="HOGENOM" id="CLU_1301015_0_0_1"/>
<feature type="transmembrane region" description="Helical" evidence="1">
    <location>
        <begin position="52"/>
        <end position="72"/>
    </location>
</feature>
<dbReference type="VEuPathDB" id="VectorBase:PHUM400450"/>
<dbReference type="Proteomes" id="UP000009046">
    <property type="component" value="Unassembled WGS sequence"/>
</dbReference>
<accession>E0VRP3</accession>
<organism>
    <name type="scientific">Pediculus humanus subsp. corporis</name>
    <name type="common">Body louse</name>
    <dbReference type="NCBI Taxonomy" id="121224"/>
    <lineage>
        <taxon>Eukaryota</taxon>
        <taxon>Metazoa</taxon>
        <taxon>Ecdysozoa</taxon>
        <taxon>Arthropoda</taxon>
        <taxon>Hexapoda</taxon>
        <taxon>Insecta</taxon>
        <taxon>Pterygota</taxon>
        <taxon>Neoptera</taxon>
        <taxon>Paraneoptera</taxon>
        <taxon>Psocodea</taxon>
        <taxon>Troctomorpha</taxon>
        <taxon>Phthiraptera</taxon>
        <taxon>Anoplura</taxon>
        <taxon>Pediculidae</taxon>
        <taxon>Pediculus</taxon>
    </lineage>
</organism>
<dbReference type="EMBL" id="DS235478">
    <property type="protein sequence ID" value="EEB16049.1"/>
    <property type="molecule type" value="Genomic_DNA"/>
</dbReference>
<keyword evidence="1" id="KW-0812">Transmembrane</keyword>
<dbReference type="AlphaFoldDB" id="E0VRP3"/>
<evidence type="ECO:0000313" key="2">
    <source>
        <dbReference type="EMBL" id="EEB16049.1"/>
    </source>
</evidence>
<reference evidence="2" key="1">
    <citation type="submission" date="2007-04" db="EMBL/GenBank/DDBJ databases">
        <title>Annotation of Pediculus humanus corporis strain USDA.</title>
        <authorList>
            <person name="Kirkness E."/>
            <person name="Hannick L."/>
            <person name="Hass B."/>
            <person name="Bruggner R."/>
            <person name="Lawson D."/>
            <person name="Bidwell S."/>
            <person name="Joardar V."/>
            <person name="Caler E."/>
            <person name="Walenz B."/>
            <person name="Inman J."/>
            <person name="Schobel S."/>
            <person name="Galinsky K."/>
            <person name="Amedeo P."/>
            <person name="Strausberg R."/>
        </authorList>
    </citation>
    <scope>NUCLEOTIDE SEQUENCE</scope>
    <source>
        <strain evidence="2">USDA</strain>
    </source>
</reference>
<dbReference type="CTD" id="8237964"/>
<reference evidence="3" key="3">
    <citation type="submission" date="2020-05" db="UniProtKB">
        <authorList>
            <consortium name="EnsemblMetazoa"/>
        </authorList>
    </citation>
    <scope>IDENTIFICATION</scope>
    <source>
        <strain evidence="3">USDA</strain>
    </source>
</reference>
<gene>
    <name evidence="3" type="primary">8237964</name>
    <name evidence="2" type="ORF">Phum_PHUM400450</name>
</gene>
<protein>
    <submittedName>
        <fullName evidence="2 3">Uncharacterized protein</fullName>
    </submittedName>
</protein>
<proteinExistence type="predicted"/>
<keyword evidence="4" id="KW-1185">Reference proteome</keyword>
<keyword evidence="1" id="KW-1133">Transmembrane helix</keyword>
<dbReference type="KEGG" id="phu:Phum_PHUM400450"/>
<evidence type="ECO:0000256" key="1">
    <source>
        <dbReference type="SAM" id="Phobius"/>
    </source>
</evidence>
<dbReference type="RefSeq" id="XP_002428787.1">
    <property type="nucleotide sequence ID" value="XM_002428742.1"/>
</dbReference>
<feature type="transmembrane region" description="Helical" evidence="1">
    <location>
        <begin position="20"/>
        <end position="40"/>
    </location>
</feature>
<dbReference type="EMBL" id="AAZO01004698">
    <property type="status" value="NOT_ANNOTATED_CDS"/>
    <property type="molecule type" value="Genomic_DNA"/>
</dbReference>
<dbReference type="GeneID" id="8237964"/>
<dbReference type="EnsemblMetazoa" id="PHUM400450-RA">
    <property type="protein sequence ID" value="PHUM400450-PA"/>
    <property type="gene ID" value="PHUM400450"/>
</dbReference>
<sequence length="212" mass="24339">MGYCYELETGCSGCPVRVTVCIALCHYMLFGLFVTCFVFTNHCYPELYYVDYFFGGSGAALLLISFFTAWCVDVKKKGLQFIRSFMGLLTILAVLSTVASCFYYTITRWDDVMVTLIVKVLRMPHEKDMPDFLWHLLVVVSCLTTPTFLIYLIYIASFMCNPWKSHLFVMPYQHDMYFSPMTAPLSIPTPVTGVPNNPNYKPYPFNQDLLTL</sequence>
<feature type="transmembrane region" description="Helical" evidence="1">
    <location>
        <begin position="132"/>
        <end position="154"/>
    </location>
</feature>
<name>E0VRP3_PEDHC</name>
<evidence type="ECO:0000313" key="3">
    <source>
        <dbReference type="EnsemblMetazoa" id="PHUM400450-PA"/>
    </source>
</evidence>
<dbReference type="InParanoid" id="E0VRP3"/>